<dbReference type="EC" id="2.4.-.-" evidence="1"/>
<keyword evidence="1" id="KW-0808">Transferase</keyword>
<evidence type="ECO:0000313" key="1">
    <source>
        <dbReference type="EMBL" id="WHZ59092.1"/>
    </source>
</evidence>
<dbReference type="Proteomes" id="UP001226091">
    <property type="component" value="Chromosome"/>
</dbReference>
<dbReference type="EMBL" id="CP126116">
    <property type="protein sequence ID" value="WHZ59092.1"/>
    <property type="molecule type" value="Genomic_DNA"/>
</dbReference>
<accession>A0ACD4RF17</accession>
<sequence length="392" mass="46203">MVKICKLIREHSFKDIRIFEKEAISLRKIGHDVTIVAGKNGKYVLGPDRNYITDKTYQQDSFIYKDVHFLTYVIKYPLSSHVNEMIKALEENRQDFFIDTLYDKALSTDANVYHAHEWHTLYEAVQIKRSLRKKGRNVKVVFDAHELEADNTLMALMMKEVDHLITVSESIKEIYIKRYPGIPVTLIYNSPSYQEEIPVKNDNKDSFTIAYEGVVTVGKGNPQKILDITNLCKSKMENFRFEIIGRVPVRKYYQVMRKKINDNPYIECRWVDYHDLPKELSNVHVGYIFFGTNEENRNYALPNKFFSYLNNGVPVVVNQSHEMKNFVEKYQCGIVVEKEDPTAEEYVEAFQLLYQDRQLLNQMSKNGREAMRTIYCWERMEERLAEVYNSLK</sequence>
<name>A0ACD4RF17_9BACI</name>
<proteinExistence type="predicted"/>
<gene>
    <name evidence="1" type="ORF">QLQ22_07105</name>
</gene>
<keyword evidence="1" id="KW-0328">Glycosyltransferase</keyword>
<protein>
    <submittedName>
        <fullName evidence="1">Glycosyltransferase</fullName>
        <ecNumber evidence="1">2.4.-.-</ecNumber>
    </submittedName>
</protein>
<evidence type="ECO:0000313" key="2">
    <source>
        <dbReference type="Proteomes" id="UP001226091"/>
    </source>
</evidence>
<organism evidence="1 2">
    <name type="scientific">Metabacillus hrfriensis</name>
    <dbReference type="NCBI Taxonomy" id="3048891"/>
    <lineage>
        <taxon>Bacteria</taxon>
        <taxon>Bacillati</taxon>
        <taxon>Bacillota</taxon>
        <taxon>Bacilli</taxon>
        <taxon>Bacillales</taxon>
        <taxon>Bacillaceae</taxon>
        <taxon>Metabacillus</taxon>
    </lineage>
</organism>
<keyword evidence="2" id="KW-1185">Reference proteome</keyword>
<reference evidence="2" key="1">
    <citation type="journal article" date="2025" name="Aquaculture">
        <title>Assessment of the bioflocculant production and safety properties of Metabacillus hrfriensis sp. nov. based on phenotypic and whole-genome sequencing analysis.</title>
        <authorList>
            <person name="Zhang R."/>
            <person name="Zhao Z."/>
            <person name="Luo L."/>
            <person name="Wang S."/>
            <person name="Guo K."/>
            <person name="Xu W."/>
        </authorList>
    </citation>
    <scope>NUCLEOTIDE SEQUENCE [LARGE SCALE GENOMIC DNA]</scope>
    <source>
        <strain evidence="2">CT-WN-B3</strain>
    </source>
</reference>